<dbReference type="CDD" id="cd07821">
    <property type="entry name" value="PYR_PYL_RCAR_like"/>
    <property type="match status" value="1"/>
</dbReference>
<dbReference type="Proteomes" id="UP001438707">
    <property type="component" value="Unassembled WGS sequence"/>
</dbReference>
<protein>
    <submittedName>
        <fullName evidence="1">Uncharacterized protein</fullName>
    </submittedName>
</protein>
<keyword evidence="2" id="KW-1185">Reference proteome</keyword>
<name>A0AAW1RHD1_9CHLO</name>
<dbReference type="PANTHER" id="PTHR39332">
    <property type="entry name" value="BLL4707 PROTEIN"/>
    <property type="match status" value="1"/>
</dbReference>
<dbReference type="InterPro" id="IPR019587">
    <property type="entry name" value="Polyketide_cyclase/dehydratase"/>
</dbReference>
<dbReference type="Gene3D" id="3.30.530.20">
    <property type="match status" value="1"/>
</dbReference>
<dbReference type="SUPFAM" id="SSF55961">
    <property type="entry name" value="Bet v1-like"/>
    <property type="match status" value="1"/>
</dbReference>
<reference evidence="1 2" key="1">
    <citation type="journal article" date="2024" name="Nat. Commun.">
        <title>Phylogenomics reveals the evolutionary origins of lichenization in chlorophyte algae.</title>
        <authorList>
            <person name="Puginier C."/>
            <person name="Libourel C."/>
            <person name="Otte J."/>
            <person name="Skaloud P."/>
            <person name="Haon M."/>
            <person name="Grisel S."/>
            <person name="Petersen M."/>
            <person name="Berrin J.G."/>
            <person name="Delaux P.M."/>
            <person name="Dal Grande F."/>
            <person name="Keller J."/>
        </authorList>
    </citation>
    <scope>NUCLEOTIDE SEQUENCE [LARGE SCALE GENOMIC DNA]</scope>
    <source>
        <strain evidence="1 2">SAG 2145</strain>
    </source>
</reference>
<organism evidence="1 2">
    <name type="scientific">Apatococcus lobatus</name>
    <dbReference type="NCBI Taxonomy" id="904363"/>
    <lineage>
        <taxon>Eukaryota</taxon>
        <taxon>Viridiplantae</taxon>
        <taxon>Chlorophyta</taxon>
        <taxon>core chlorophytes</taxon>
        <taxon>Trebouxiophyceae</taxon>
        <taxon>Chlorellales</taxon>
        <taxon>Chlorellaceae</taxon>
        <taxon>Apatococcus</taxon>
    </lineage>
</organism>
<sequence length="204" mass="22812">MVQVNAYASCVCPFPLGDSWQVIRDWGSFAWLPQLFGSRLNSALQSDGTADDCVVRRTTFGKACVYERLLVLDDLQHLMRWQIITGKADSQNPFPASLVNYVTAIQLLPVSVGNQTYLAWSGDFLTEAYMAVQMKAVFEAMYRAGFQGLKQHLENKAWEAASLQPCKYMQPLAPFAAIPEPQEHDSGINLRSLYDAFSLQPHNG</sequence>
<dbReference type="InterPro" id="IPR023393">
    <property type="entry name" value="START-like_dom_sf"/>
</dbReference>
<comment type="caution">
    <text evidence="1">The sequence shown here is derived from an EMBL/GenBank/DDBJ whole genome shotgun (WGS) entry which is preliminary data.</text>
</comment>
<accession>A0AAW1RHD1</accession>
<dbReference type="EMBL" id="JALJOS010000011">
    <property type="protein sequence ID" value="KAK9833080.1"/>
    <property type="molecule type" value="Genomic_DNA"/>
</dbReference>
<gene>
    <name evidence="1" type="ORF">WJX74_006460</name>
</gene>
<evidence type="ECO:0000313" key="2">
    <source>
        <dbReference type="Proteomes" id="UP001438707"/>
    </source>
</evidence>
<evidence type="ECO:0000313" key="1">
    <source>
        <dbReference type="EMBL" id="KAK9833080.1"/>
    </source>
</evidence>
<dbReference type="PANTHER" id="PTHR39332:SF7">
    <property type="entry name" value="SRPBCC FAMILY PROTEIN"/>
    <property type="match status" value="1"/>
</dbReference>
<dbReference type="Pfam" id="PF10604">
    <property type="entry name" value="Polyketide_cyc2"/>
    <property type="match status" value="1"/>
</dbReference>
<dbReference type="AlphaFoldDB" id="A0AAW1RHD1"/>
<proteinExistence type="predicted"/>